<proteinExistence type="predicted"/>
<reference evidence="1 2" key="1">
    <citation type="submission" date="2020-07" db="EMBL/GenBank/DDBJ databases">
        <title>Stappia sp., F7233, whole genome shotgun sequencing project.</title>
        <authorList>
            <person name="Jiang S."/>
            <person name="Liu Z.W."/>
            <person name="Du Z.J."/>
        </authorList>
    </citation>
    <scope>NUCLEOTIDE SEQUENCE [LARGE SCALE GENOMIC DNA]</scope>
    <source>
        <strain evidence="1 2">F7233</strain>
    </source>
</reference>
<sequence length="159" mass="17356">MAWLYLNREERCDVVREGISRGLSYEAIGRQHGVSRSVISGHVRSYMRGEGRRNPAVHRAETAKARARRALAPSPAGAPERIEGPAPIIFVAGEALPGVKPVRLLDRRVSQCPWILDGRDENGLVLCCGAPKAAGKNWCAAHHARATLIYQTPAEDRGT</sequence>
<dbReference type="InterPro" id="IPR011681">
    <property type="entry name" value="GcrA"/>
</dbReference>
<organism evidence="1 2">
    <name type="scientific">Stappia albiluteola</name>
    <dbReference type="NCBI Taxonomy" id="2758565"/>
    <lineage>
        <taxon>Bacteria</taxon>
        <taxon>Pseudomonadati</taxon>
        <taxon>Pseudomonadota</taxon>
        <taxon>Alphaproteobacteria</taxon>
        <taxon>Hyphomicrobiales</taxon>
        <taxon>Stappiaceae</taxon>
        <taxon>Stappia</taxon>
    </lineage>
</organism>
<evidence type="ECO:0000313" key="2">
    <source>
        <dbReference type="Proteomes" id="UP000541109"/>
    </source>
</evidence>
<protein>
    <recommendedName>
        <fullName evidence="3">GcrA cell cycle regulator</fullName>
    </recommendedName>
</protein>
<comment type="caution">
    <text evidence="1">The sequence shown here is derived from an EMBL/GenBank/DDBJ whole genome shotgun (WGS) entry which is preliminary data.</text>
</comment>
<gene>
    <name evidence="1" type="ORF">H2509_13955</name>
</gene>
<keyword evidence="2" id="KW-1185">Reference proteome</keyword>
<evidence type="ECO:0008006" key="3">
    <source>
        <dbReference type="Google" id="ProtNLM"/>
    </source>
</evidence>
<evidence type="ECO:0000313" key="1">
    <source>
        <dbReference type="EMBL" id="MBA5778228.1"/>
    </source>
</evidence>
<name>A0A839AGR3_9HYPH</name>
<accession>A0A839AGR3</accession>
<dbReference type="Proteomes" id="UP000541109">
    <property type="component" value="Unassembled WGS sequence"/>
</dbReference>
<dbReference type="EMBL" id="JACFXV010000059">
    <property type="protein sequence ID" value="MBA5778228.1"/>
    <property type="molecule type" value="Genomic_DNA"/>
</dbReference>
<dbReference type="Pfam" id="PF07750">
    <property type="entry name" value="GcrA"/>
    <property type="match status" value="1"/>
</dbReference>
<dbReference type="AlphaFoldDB" id="A0A839AGR3"/>
<dbReference type="RefSeq" id="WP_182166284.1">
    <property type="nucleotide sequence ID" value="NZ_JACFXV010000059.1"/>
</dbReference>